<gene>
    <name evidence="1" type="ORF">GDO86_014223</name>
</gene>
<dbReference type="Proteomes" id="UP000812440">
    <property type="component" value="Chromosome 8_10"/>
</dbReference>
<organism evidence="1 2">
    <name type="scientific">Hymenochirus boettgeri</name>
    <name type="common">Congo dwarf clawed frog</name>
    <dbReference type="NCBI Taxonomy" id="247094"/>
    <lineage>
        <taxon>Eukaryota</taxon>
        <taxon>Metazoa</taxon>
        <taxon>Chordata</taxon>
        <taxon>Craniata</taxon>
        <taxon>Vertebrata</taxon>
        <taxon>Euteleostomi</taxon>
        <taxon>Amphibia</taxon>
        <taxon>Batrachia</taxon>
        <taxon>Anura</taxon>
        <taxon>Pipoidea</taxon>
        <taxon>Pipidae</taxon>
        <taxon>Pipinae</taxon>
        <taxon>Hymenochirus</taxon>
    </lineage>
</organism>
<proteinExistence type="predicted"/>
<protein>
    <submittedName>
        <fullName evidence="1">Uncharacterized protein</fullName>
    </submittedName>
</protein>
<dbReference type="AlphaFoldDB" id="A0A8T2JT65"/>
<dbReference type="EMBL" id="JAACNH010000003">
    <property type="protein sequence ID" value="KAG8446684.1"/>
    <property type="molecule type" value="Genomic_DNA"/>
</dbReference>
<accession>A0A8T2JT65</accession>
<comment type="caution">
    <text evidence="1">The sequence shown here is derived from an EMBL/GenBank/DDBJ whole genome shotgun (WGS) entry which is preliminary data.</text>
</comment>
<evidence type="ECO:0000313" key="2">
    <source>
        <dbReference type="Proteomes" id="UP000812440"/>
    </source>
</evidence>
<evidence type="ECO:0000313" key="1">
    <source>
        <dbReference type="EMBL" id="KAG8446684.1"/>
    </source>
</evidence>
<keyword evidence="2" id="KW-1185">Reference proteome</keyword>
<reference evidence="1" key="1">
    <citation type="thesis" date="2020" institute="ProQuest LLC" country="789 East Eisenhower Parkway, Ann Arbor, MI, USA">
        <title>Comparative Genomics and Chromosome Evolution.</title>
        <authorList>
            <person name="Mudd A.B."/>
        </authorList>
    </citation>
    <scope>NUCLEOTIDE SEQUENCE</scope>
    <source>
        <strain evidence="1">Female2</strain>
        <tissue evidence="1">Blood</tissue>
    </source>
</reference>
<name>A0A8T2JT65_9PIPI</name>
<sequence>MSRVRSPGMFLCLSGGICTFGCVSNGTFWVRGVGTRSFSTPVTIGYLRPSAPVPPLRPVFVGDAPDTGVHPARPSLRVPHGSASVQRVLISPSLQVVDVLP</sequence>